<dbReference type="AlphaFoldDB" id="A0A0H2RMY4"/>
<feature type="compositionally biased region" description="Basic residues" evidence="1">
    <location>
        <begin position="1"/>
        <end position="16"/>
    </location>
</feature>
<feature type="region of interest" description="Disordered" evidence="1">
    <location>
        <begin position="1"/>
        <end position="46"/>
    </location>
</feature>
<dbReference type="Gene3D" id="1.20.1280.50">
    <property type="match status" value="1"/>
</dbReference>
<organism evidence="2 3">
    <name type="scientific">Schizopora paradoxa</name>
    <dbReference type="NCBI Taxonomy" id="27342"/>
    <lineage>
        <taxon>Eukaryota</taxon>
        <taxon>Fungi</taxon>
        <taxon>Dikarya</taxon>
        <taxon>Basidiomycota</taxon>
        <taxon>Agaricomycotina</taxon>
        <taxon>Agaricomycetes</taxon>
        <taxon>Hymenochaetales</taxon>
        <taxon>Schizoporaceae</taxon>
        <taxon>Schizopora</taxon>
    </lineage>
</organism>
<protein>
    <submittedName>
        <fullName evidence="2">Uncharacterized protein</fullName>
    </submittedName>
</protein>
<proteinExistence type="predicted"/>
<keyword evidence="3" id="KW-1185">Reference proteome</keyword>
<dbReference type="Proteomes" id="UP000053477">
    <property type="component" value="Unassembled WGS sequence"/>
</dbReference>
<evidence type="ECO:0000313" key="2">
    <source>
        <dbReference type="EMBL" id="KLO06201.1"/>
    </source>
</evidence>
<dbReference type="EMBL" id="KQ086227">
    <property type="protein sequence ID" value="KLO06201.1"/>
    <property type="molecule type" value="Genomic_DNA"/>
</dbReference>
<gene>
    <name evidence="2" type="ORF">SCHPADRAFT_933207</name>
</gene>
<dbReference type="InterPro" id="IPR036047">
    <property type="entry name" value="F-box-like_dom_sf"/>
</dbReference>
<evidence type="ECO:0000313" key="3">
    <source>
        <dbReference type="Proteomes" id="UP000053477"/>
    </source>
</evidence>
<sequence length="494" mass="55400">MFRLKKRISSAARRPKERIDSPSGNLNCEKSPNQSLPKSQSPEPALSVTTTKTAHISSLPQDLLLLVFLNTLPSQITVLDTSVDFQTVSPINLLAVCQSWRSLVLSRPSLWSIINVTHIHQNPRFFDDSLDRAAITAFKGWLKRSQNSWLQLRLELSQVKNELVYNNLIDLFLPQSHRCTEIELLVECCGTHATMRERPVTIQCSPSAKSISINFLDLEQAEPLVTWALLDLSSCSVGSSSSSQLRVLNLYFDVKYIFPTRREDLHLPNLLDISIHVDIFGGEAVEDLFTLLSACPSLSALKIWTRQLFNNAFENRPRLITLASLTDFAFTCTDGVFADHLLRSLSCPELRTFNLSAEASMGAVTPHYLYTIMEFLSCHNIVSNPPLVDLCLRFREVQEFATSSPAVCSTALTRLLGRANNLDRLRLFELAVQPELIRAMTIPAGSDGSDVLCPKLTKLEMKSKTGYAEMRKVLREMRASRSTSGNPMTELRVK</sequence>
<reference evidence="2 3" key="1">
    <citation type="submission" date="2015-04" db="EMBL/GenBank/DDBJ databases">
        <title>Complete genome sequence of Schizopora paradoxa KUC8140, a cosmopolitan wood degrader in East Asia.</title>
        <authorList>
            <consortium name="DOE Joint Genome Institute"/>
            <person name="Min B."/>
            <person name="Park H."/>
            <person name="Jang Y."/>
            <person name="Kim J.-J."/>
            <person name="Kim K.H."/>
            <person name="Pangilinan J."/>
            <person name="Lipzen A."/>
            <person name="Riley R."/>
            <person name="Grigoriev I.V."/>
            <person name="Spatafora J.W."/>
            <person name="Choi I.-G."/>
        </authorList>
    </citation>
    <scope>NUCLEOTIDE SEQUENCE [LARGE SCALE GENOMIC DNA]</scope>
    <source>
        <strain evidence="2 3">KUC8140</strain>
    </source>
</reference>
<dbReference type="SUPFAM" id="SSF81383">
    <property type="entry name" value="F-box domain"/>
    <property type="match status" value="1"/>
</dbReference>
<feature type="compositionally biased region" description="Polar residues" evidence="1">
    <location>
        <begin position="22"/>
        <end position="46"/>
    </location>
</feature>
<accession>A0A0H2RMY4</accession>
<name>A0A0H2RMY4_9AGAM</name>
<dbReference type="OrthoDB" id="2269034at2759"/>
<dbReference type="InParanoid" id="A0A0H2RMY4"/>
<evidence type="ECO:0000256" key="1">
    <source>
        <dbReference type="SAM" id="MobiDB-lite"/>
    </source>
</evidence>